<dbReference type="Pfam" id="PF00280">
    <property type="entry name" value="potato_inhibit"/>
    <property type="match status" value="1"/>
</dbReference>
<dbReference type="EMBL" id="CAJGYO010000008">
    <property type="protein sequence ID" value="CAD6252055.1"/>
    <property type="molecule type" value="Genomic_DNA"/>
</dbReference>
<dbReference type="PANTHER" id="PTHR33091">
    <property type="entry name" value="PROTEIN, PUTATIVE, EXPRESSED-RELATED"/>
    <property type="match status" value="1"/>
</dbReference>
<comment type="caution">
    <text evidence="4">The sequence shown here is derived from an EMBL/GenBank/DDBJ whole genome shotgun (WGS) entry which is preliminary data.</text>
</comment>
<evidence type="ECO:0000256" key="2">
    <source>
        <dbReference type="ARBA" id="ARBA00022690"/>
    </source>
</evidence>
<dbReference type="PROSITE" id="PS00285">
    <property type="entry name" value="POTATO_INHIBITOR"/>
    <property type="match status" value="1"/>
</dbReference>
<keyword evidence="5" id="KW-1185">Reference proteome</keyword>
<proteinExistence type="inferred from homology"/>
<keyword evidence="2" id="KW-0646">Protease inhibitor</keyword>
<dbReference type="InterPro" id="IPR036354">
    <property type="entry name" value="Prot_inh_pot1_sf"/>
</dbReference>
<dbReference type="SUPFAM" id="SSF54654">
    <property type="entry name" value="CI-2 family of serine protease inhibitors"/>
    <property type="match status" value="1"/>
</dbReference>
<reference evidence="4" key="1">
    <citation type="submission" date="2020-10" db="EMBL/GenBank/DDBJ databases">
        <authorList>
            <person name="Han B."/>
            <person name="Lu T."/>
            <person name="Zhao Q."/>
            <person name="Huang X."/>
            <person name="Zhao Y."/>
        </authorList>
    </citation>
    <scope>NUCLEOTIDE SEQUENCE</scope>
</reference>
<evidence type="ECO:0000256" key="3">
    <source>
        <dbReference type="ARBA" id="ARBA00022900"/>
    </source>
</evidence>
<dbReference type="InterPro" id="IPR000864">
    <property type="entry name" value="Prot_inh_pot1"/>
</dbReference>
<evidence type="ECO:0000313" key="5">
    <source>
        <dbReference type="Proteomes" id="UP000604825"/>
    </source>
</evidence>
<organism evidence="4 5">
    <name type="scientific">Miscanthus lutarioriparius</name>
    <dbReference type="NCBI Taxonomy" id="422564"/>
    <lineage>
        <taxon>Eukaryota</taxon>
        <taxon>Viridiplantae</taxon>
        <taxon>Streptophyta</taxon>
        <taxon>Embryophyta</taxon>
        <taxon>Tracheophyta</taxon>
        <taxon>Spermatophyta</taxon>
        <taxon>Magnoliopsida</taxon>
        <taxon>Liliopsida</taxon>
        <taxon>Poales</taxon>
        <taxon>Poaceae</taxon>
        <taxon>PACMAD clade</taxon>
        <taxon>Panicoideae</taxon>
        <taxon>Andropogonodae</taxon>
        <taxon>Andropogoneae</taxon>
        <taxon>Saccharinae</taxon>
        <taxon>Miscanthus</taxon>
    </lineage>
</organism>
<dbReference type="Proteomes" id="UP000604825">
    <property type="component" value="Unassembled WGS sequence"/>
</dbReference>
<dbReference type="Gene3D" id="3.30.10.10">
    <property type="entry name" value="Trypsin Inhibitor V, subunit A"/>
    <property type="match status" value="1"/>
</dbReference>
<sequence length="80" mass="8873">MAAAAQQGRKNDDDLKTLWPELVGAPGQYAQAMIHKDRPDVQIMFRPVGTPVPPGYDDERVLVFVYNDYNSKVDVTPVVG</sequence>
<dbReference type="PANTHER" id="PTHR33091:SF92">
    <property type="entry name" value="OS02G0124300 PROTEIN"/>
    <property type="match status" value="1"/>
</dbReference>
<name>A0A811PZT4_9POAL</name>
<dbReference type="GO" id="GO:0004867">
    <property type="term" value="F:serine-type endopeptidase inhibitor activity"/>
    <property type="evidence" value="ECO:0007669"/>
    <property type="project" value="UniProtKB-KW"/>
</dbReference>
<accession>A0A811PZT4</accession>
<evidence type="ECO:0000256" key="1">
    <source>
        <dbReference type="ARBA" id="ARBA00008210"/>
    </source>
</evidence>
<dbReference type="OrthoDB" id="580986at2759"/>
<protein>
    <submittedName>
        <fullName evidence="4">Uncharacterized protein</fullName>
    </submittedName>
</protein>
<keyword evidence="3" id="KW-0722">Serine protease inhibitor</keyword>
<comment type="similarity">
    <text evidence="1">Belongs to the protease inhibitor I13 (potato type I serine protease inhibitor) family.</text>
</comment>
<evidence type="ECO:0000313" key="4">
    <source>
        <dbReference type="EMBL" id="CAD6252055.1"/>
    </source>
</evidence>
<gene>
    <name evidence="4" type="ORF">NCGR_LOCUS35784</name>
</gene>
<dbReference type="GO" id="GO:0009611">
    <property type="term" value="P:response to wounding"/>
    <property type="evidence" value="ECO:0007669"/>
    <property type="project" value="InterPro"/>
</dbReference>
<dbReference type="AlphaFoldDB" id="A0A811PZT4"/>